<dbReference type="Pfam" id="PF00441">
    <property type="entry name" value="Acyl-CoA_dh_1"/>
    <property type="match status" value="1"/>
</dbReference>
<feature type="domain" description="Acyl-CoA oxidase/dehydrogenase middle" evidence="9">
    <location>
        <begin position="125"/>
        <end position="216"/>
    </location>
</feature>
<evidence type="ECO:0000256" key="2">
    <source>
        <dbReference type="ARBA" id="ARBA00009347"/>
    </source>
</evidence>
<evidence type="ECO:0000256" key="3">
    <source>
        <dbReference type="ARBA" id="ARBA00022630"/>
    </source>
</evidence>
<dbReference type="RefSeq" id="WP_092095461.1">
    <property type="nucleotide sequence ID" value="NZ_FNAR01000005.1"/>
</dbReference>
<feature type="compositionally biased region" description="Low complexity" evidence="7">
    <location>
        <begin position="388"/>
        <end position="407"/>
    </location>
</feature>
<dbReference type="Gene3D" id="2.40.110.10">
    <property type="entry name" value="Butyryl-CoA Dehydrogenase, subunit A, domain 2"/>
    <property type="match status" value="1"/>
</dbReference>
<dbReference type="CDD" id="cd00567">
    <property type="entry name" value="ACAD"/>
    <property type="match status" value="1"/>
</dbReference>
<keyword evidence="3 6" id="KW-0285">Flavoprotein</keyword>
<feature type="domain" description="Acyl-CoA dehydrogenase/oxidase C-terminal" evidence="8">
    <location>
        <begin position="245"/>
        <end position="360"/>
    </location>
</feature>
<dbReference type="SUPFAM" id="SSF47203">
    <property type="entry name" value="Acyl-CoA dehydrogenase C-terminal domain-like"/>
    <property type="match status" value="1"/>
</dbReference>
<dbReference type="GO" id="GO:0003995">
    <property type="term" value="F:acyl-CoA dehydrogenase activity"/>
    <property type="evidence" value="ECO:0007669"/>
    <property type="project" value="TreeGrafter"/>
</dbReference>
<dbReference type="InterPro" id="IPR046373">
    <property type="entry name" value="Acyl-CoA_Oxase/DH_mid-dom_sf"/>
</dbReference>
<dbReference type="Pfam" id="PF02771">
    <property type="entry name" value="Acyl-CoA_dh_N"/>
    <property type="match status" value="1"/>
</dbReference>
<dbReference type="PIRSF" id="PIRSF016578">
    <property type="entry name" value="HsaA"/>
    <property type="match status" value="1"/>
</dbReference>
<proteinExistence type="inferred from homology"/>
<reference evidence="11 12" key="1">
    <citation type="submission" date="2016-10" db="EMBL/GenBank/DDBJ databases">
        <authorList>
            <person name="de Groot N.N."/>
        </authorList>
    </citation>
    <scope>NUCLEOTIDE SEQUENCE [LARGE SCALE GENOMIC DNA]</scope>
    <source>
        <strain evidence="11 12">CGMCC 1.6762</strain>
    </source>
</reference>
<dbReference type="STRING" id="426756.SAMN04488126_10511"/>
<feature type="domain" description="Acyl-CoA dehydrogenase/oxidase N-terminal" evidence="10">
    <location>
        <begin position="22"/>
        <end position="92"/>
    </location>
</feature>
<evidence type="ECO:0000256" key="4">
    <source>
        <dbReference type="ARBA" id="ARBA00022827"/>
    </source>
</evidence>
<dbReference type="Gene3D" id="1.20.140.10">
    <property type="entry name" value="Butyryl-CoA Dehydrogenase, subunit A, domain 3"/>
    <property type="match status" value="1"/>
</dbReference>
<dbReference type="Proteomes" id="UP000198823">
    <property type="component" value="Unassembled WGS sequence"/>
</dbReference>
<name>A0A1G7B1M2_9BACL</name>
<dbReference type="PANTHER" id="PTHR43884">
    <property type="entry name" value="ACYL-COA DEHYDROGENASE"/>
    <property type="match status" value="1"/>
</dbReference>
<evidence type="ECO:0000259" key="8">
    <source>
        <dbReference type="Pfam" id="PF00441"/>
    </source>
</evidence>
<dbReference type="InterPro" id="IPR009100">
    <property type="entry name" value="AcylCoA_DH/oxidase_NM_dom_sf"/>
</dbReference>
<sequence length="414" mass="44931">MELFIRTELQRKWVGQLNALGRKFAESVQERDEAGTYPAEQIRELADSGYTALTVPEEFGGAGAGVHDMVLFQETLAKYDENVALSIGWNLGVPGGIFEEHSWQEERLHFFAGELLGGALVNRTVSEAATGSPSRGGRPGTVAIRKGDSYVISGRKSFSTGSPALTYFLTSAWVEEKERIGFFLLHKDLEGLSIDDTWDVVSMRGTGSHDLVLDGVRVDEGALVELPEKNSGGPKFDSWLLHLPATYLGIAQAARDYAVEFAGRHAPNSVKGPISQLPNVRQLIGEIDLELSRARHVLYSVADAHDDPARRPHLGNAVPVAKTSVTNAAISIVDKAMRVVGAKSLQRTNPLQRQYRNVRAGLHNPPSDDLTIRVLADEALGHGSHQPLSANNRSSTSLLNNSCSLSSKPKPKGK</sequence>
<dbReference type="AlphaFoldDB" id="A0A1G7B1M2"/>
<organism evidence="11 12">
    <name type="scientific">Bhargavaea beijingensis</name>
    <dbReference type="NCBI Taxonomy" id="426756"/>
    <lineage>
        <taxon>Bacteria</taxon>
        <taxon>Bacillati</taxon>
        <taxon>Bacillota</taxon>
        <taxon>Bacilli</taxon>
        <taxon>Bacillales</taxon>
        <taxon>Caryophanaceae</taxon>
        <taxon>Bhargavaea</taxon>
    </lineage>
</organism>
<feature type="region of interest" description="Disordered" evidence="7">
    <location>
        <begin position="383"/>
        <end position="414"/>
    </location>
</feature>
<dbReference type="InterPro" id="IPR037069">
    <property type="entry name" value="AcylCoA_DH/ox_N_sf"/>
</dbReference>
<evidence type="ECO:0000313" key="12">
    <source>
        <dbReference type="Proteomes" id="UP000198823"/>
    </source>
</evidence>
<dbReference type="InterPro" id="IPR013786">
    <property type="entry name" value="AcylCoA_DH/ox_N"/>
</dbReference>
<gene>
    <name evidence="11" type="ORF">SAMN04488126_10511</name>
</gene>
<evidence type="ECO:0000259" key="9">
    <source>
        <dbReference type="Pfam" id="PF02770"/>
    </source>
</evidence>
<dbReference type="InterPro" id="IPR006091">
    <property type="entry name" value="Acyl-CoA_Oxase/DH_mid-dom"/>
</dbReference>
<comment type="similarity">
    <text evidence="2 6">Belongs to the acyl-CoA dehydrogenase family.</text>
</comment>
<keyword evidence="5 6" id="KW-0560">Oxidoreductase</keyword>
<protein>
    <submittedName>
        <fullName evidence="11">Acyl-CoA dehydrogenase</fullName>
    </submittedName>
</protein>
<dbReference type="OrthoDB" id="9785203at2"/>
<comment type="cofactor">
    <cofactor evidence="1 6">
        <name>FAD</name>
        <dbReference type="ChEBI" id="CHEBI:57692"/>
    </cofactor>
</comment>
<dbReference type="Pfam" id="PF02770">
    <property type="entry name" value="Acyl-CoA_dh_M"/>
    <property type="match status" value="1"/>
</dbReference>
<dbReference type="InterPro" id="IPR009075">
    <property type="entry name" value="AcylCo_DH/oxidase_C"/>
</dbReference>
<evidence type="ECO:0000256" key="7">
    <source>
        <dbReference type="SAM" id="MobiDB-lite"/>
    </source>
</evidence>
<evidence type="ECO:0000256" key="6">
    <source>
        <dbReference type="RuleBase" id="RU362125"/>
    </source>
</evidence>
<dbReference type="PANTHER" id="PTHR43884:SF25">
    <property type="entry name" value="ACYL-COA DEHYDROGENASE YDBM-RELATED"/>
    <property type="match status" value="1"/>
</dbReference>
<dbReference type="EMBL" id="FNAR01000005">
    <property type="protein sequence ID" value="SDE20989.1"/>
    <property type="molecule type" value="Genomic_DNA"/>
</dbReference>
<dbReference type="SUPFAM" id="SSF56645">
    <property type="entry name" value="Acyl-CoA dehydrogenase NM domain-like"/>
    <property type="match status" value="1"/>
</dbReference>
<evidence type="ECO:0000313" key="11">
    <source>
        <dbReference type="EMBL" id="SDE20989.1"/>
    </source>
</evidence>
<dbReference type="GO" id="GO:0050660">
    <property type="term" value="F:flavin adenine dinucleotide binding"/>
    <property type="evidence" value="ECO:0007669"/>
    <property type="project" value="InterPro"/>
</dbReference>
<evidence type="ECO:0000259" key="10">
    <source>
        <dbReference type="Pfam" id="PF02771"/>
    </source>
</evidence>
<keyword evidence="4 6" id="KW-0274">FAD</keyword>
<dbReference type="InterPro" id="IPR036250">
    <property type="entry name" value="AcylCo_DH-like_C"/>
</dbReference>
<evidence type="ECO:0000256" key="5">
    <source>
        <dbReference type="ARBA" id="ARBA00023002"/>
    </source>
</evidence>
<accession>A0A1G7B1M2</accession>
<evidence type="ECO:0000256" key="1">
    <source>
        <dbReference type="ARBA" id="ARBA00001974"/>
    </source>
</evidence>
<dbReference type="Gene3D" id="1.10.540.10">
    <property type="entry name" value="Acyl-CoA dehydrogenase/oxidase, N-terminal domain"/>
    <property type="match status" value="1"/>
</dbReference>